<evidence type="ECO:0000256" key="4">
    <source>
        <dbReference type="ARBA" id="ARBA00022679"/>
    </source>
</evidence>
<dbReference type="InterPro" id="IPR036097">
    <property type="entry name" value="HisK_dim/P_sf"/>
</dbReference>
<organism evidence="9 10">
    <name type="scientific">Pedobacter hiemivivus</name>
    <dbReference type="NCBI Taxonomy" id="2530454"/>
    <lineage>
        <taxon>Bacteria</taxon>
        <taxon>Pseudomonadati</taxon>
        <taxon>Bacteroidota</taxon>
        <taxon>Sphingobacteriia</taxon>
        <taxon>Sphingobacteriales</taxon>
        <taxon>Sphingobacteriaceae</taxon>
        <taxon>Pedobacter</taxon>
    </lineage>
</organism>
<dbReference type="PANTHER" id="PTHR45453">
    <property type="entry name" value="PHOSPHATE REGULON SENSOR PROTEIN PHOR"/>
    <property type="match status" value="1"/>
</dbReference>
<dbReference type="InterPro" id="IPR000014">
    <property type="entry name" value="PAS"/>
</dbReference>
<evidence type="ECO:0000256" key="6">
    <source>
        <dbReference type="ARBA" id="ARBA00023012"/>
    </source>
</evidence>
<dbReference type="EMBL" id="SJSM01000012">
    <property type="protein sequence ID" value="TCC93066.1"/>
    <property type="molecule type" value="Genomic_DNA"/>
</dbReference>
<dbReference type="CDD" id="cd00130">
    <property type="entry name" value="PAS"/>
    <property type="match status" value="1"/>
</dbReference>
<dbReference type="InterPro" id="IPR003661">
    <property type="entry name" value="HisK_dim/P_dom"/>
</dbReference>
<dbReference type="SUPFAM" id="SSF47384">
    <property type="entry name" value="Homodimeric domain of signal transducing histidine kinase"/>
    <property type="match status" value="1"/>
</dbReference>
<dbReference type="GO" id="GO:0005886">
    <property type="term" value="C:plasma membrane"/>
    <property type="evidence" value="ECO:0007669"/>
    <property type="project" value="TreeGrafter"/>
</dbReference>
<keyword evidence="5 9" id="KW-0418">Kinase</keyword>
<dbReference type="InterPro" id="IPR035965">
    <property type="entry name" value="PAS-like_dom_sf"/>
</dbReference>
<dbReference type="SUPFAM" id="SSF55785">
    <property type="entry name" value="PYP-like sensor domain (PAS domain)"/>
    <property type="match status" value="1"/>
</dbReference>
<dbReference type="PROSITE" id="PS50109">
    <property type="entry name" value="HIS_KIN"/>
    <property type="match status" value="1"/>
</dbReference>
<dbReference type="InterPro" id="IPR005467">
    <property type="entry name" value="His_kinase_dom"/>
</dbReference>
<dbReference type="Pfam" id="PF00512">
    <property type="entry name" value="HisKA"/>
    <property type="match status" value="1"/>
</dbReference>
<dbReference type="InterPro" id="IPR004358">
    <property type="entry name" value="Sig_transdc_His_kin-like_C"/>
</dbReference>
<dbReference type="SMART" id="SM00388">
    <property type="entry name" value="HisKA"/>
    <property type="match status" value="1"/>
</dbReference>
<dbReference type="Proteomes" id="UP000291117">
    <property type="component" value="Unassembled WGS sequence"/>
</dbReference>
<dbReference type="FunFam" id="3.30.565.10:FF:000006">
    <property type="entry name" value="Sensor histidine kinase WalK"/>
    <property type="match status" value="1"/>
</dbReference>
<name>A0A4V2MJ61_9SPHI</name>
<dbReference type="GO" id="GO:0004721">
    <property type="term" value="F:phosphoprotein phosphatase activity"/>
    <property type="evidence" value="ECO:0007669"/>
    <property type="project" value="TreeGrafter"/>
</dbReference>
<dbReference type="InterPro" id="IPR003594">
    <property type="entry name" value="HATPase_dom"/>
</dbReference>
<dbReference type="AlphaFoldDB" id="A0A4V2MJ61"/>
<dbReference type="EC" id="2.7.13.3" evidence="2"/>
<evidence type="ECO:0000313" key="10">
    <source>
        <dbReference type="Proteomes" id="UP000291117"/>
    </source>
</evidence>
<keyword evidence="4" id="KW-0808">Transferase</keyword>
<dbReference type="RefSeq" id="WP_131610441.1">
    <property type="nucleotide sequence ID" value="NZ_SJSM01000012.1"/>
</dbReference>
<evidence type="ECO:0000313" key="9">
    <source>
        <dbReference type="EMBL" id="TCC93066.1"/>
    </source>
</evidence>
<dbReference type="GO" id="GO:0016036">
    <property type="term" value="P:cellular response to phosphate starvation"/>
    <property type="evidence" value="ECO:0007669"/>
    <property type="project" value="TreeGrafter"/>
</dbReference>
<dbReference type="InterPro" id="IPR050351">
    <property type="entry name" value="BphY/WalK/GraS-like"/>
</dbReference>
<evidence type="ECO:0000256" key="1">
    <source>
        <dbReference type="ARBA" id="ARBA00000085"/>
    </source>
</evidence>
<dbReference type="Pfam" id="PF02518">
    <property type="entry name" value="HATPase_c"/>
    <property type="match status" value="1"/>
</dbReference>
<evidence type="ECO:0000256" key="3">
    <source>
        <dbReference type="ARBA" id="ARBA00022553"/>
    </source>
</evidence>
<dbReference type="GO" id="GO:0000155">
    <property type="term" value="F:phosphorelay sensor kinase activity"/>
    <property type="evidence" value="ECO:0007669"/>
    <property type="project" value="InterPro"/>
</dbReference>
<proteinExistence type="predicted"/>
<dbReference type="Gene3D" id="3.30.565.10">
    <property type="entry name" value="Histidine kinase-like ATPase, C-terminal domain"/>
    <property type="match status" value="1"/>
</dbReference>
<evidence type="ECO:0000256" key="2">
    <source>
        <dbReference type="ARBA" id="ARBA00012438"/>
    </source>
</evidence>
<reference evidence="9 10" key="1">
    <citation type="submission" date="2019-02" db="EMBL/GenBank/DDBJ databases">
        <title>Pedobacter sp. RP-3-8 sp. nov., isolated from Arctic soil.</title>
        <authorList>
            <person name="Dahal R.H."/>
        </authorList>
    </citation>
    <scope>NUCLEOTIDE SEQUENCE [LARGE SCALE GENOMIC DNA]</scope>
    <source>
        <strain evidence="9 10">RP-3-8</strain>
    </source>
</reference>
<dbReference type="SUPFAM" id="SSF55874">
    <property type="entry name" value="ATPase domain of HSP90 chaperone/DNA topoisomerase II/histidine kinase"/>
    <property type="match status" value="1"/>
</dbReference>
<dbReference type="SMART" id="SM00387">
    <property type="entry name" value="HATPase_c"/>
    <property type="match status" value="1"/>
</dbReference>
<dbReference type="InterPro" id="IPR036890">
    <property type="entry name" value="HATPase_C_sf"/>
</dbReference>
<evidence type="ECO:0000256" key="7">
    <source>
        <dbReference type="ARBA" id="ARBA00023136"/>
    </source>
</evidence>
<keyword evidence="3" id="KW-0597">Phosphoprotein</keyword>
<feature type="domain" description="Histidine kinase" evidence="8">
    <location>
        <begin position="155"/>
        <end position="371"/>
    </location>
</feature>
<evidence type="ECO:0000259" key="8">
    <source>
        <dbReference type="PROSITE" id="PS50109"/>
    </source>
</evidence>
<keyword evidence="6" id="KW-0902">Two-component regulatory system</keyword>
<keyword evidence="7" id="KW-0472">Membrane</keyword>
<dbReference type="CDD" id="cd00082">
    <property type="entry name" value="HisKA"/>
    <property type="match status" value="1"/>
</dbReference>
<gene>
    <name evidence="9" type="ORF">EZ444_17505</name>
</gene>
<dbReference type="OrthoDB" id="9813151at2"/>
<accession>A0A4V2MJ61</accession>
<comment type="catalytic activity">
    <reaction evidence="1">
        <text>ATP + protein L-histidine = ADP + protein N-phospho-L-histidine.</text>
        <dbReference type="EC" id="2.7.13.3"/>
    </reaction>
</comment>
<evidence type="ECO:0000256" key="5">
    <source>
        <dbReference type="ARBA" id="ARBA00022777"/>
    </source>
</evidence>
<protein>
    <recommendedName>
        <fullName evidence="2">histidine kinase</fullName>
        <ecNumber evidence="2">2.7.13.3</ecNumber>
    </recommendedName>
</protein>
<dbReference type="PANTHER" id="PTHR45453:SF1">
    <property type="entry name" value="PHOSPHATE REGULON SENSOR PROTEIN PHOR"/>
    <property type="match status" value="1"/>
</dbReference>
<sequence length="371" mass="42135">MKKNTGREDQENTKFNPDESALFQLPDIPKLAIKAANIGTWFIDERTGTFLSSIRMKELHGYHPQEQPSFEALLAQIPKKYRQKVIRIMKEAKNRQETFYLEYPVIGFHDQQQRWLRVLGGSDQPSAGNKQFSGVIMDITDLKQIELRRNRFIGMVNHELKTPLTALKAYIQLLNKWAKQKKDGFTIGALSKLEKQVKKMTTMINGFLNFSGAESGKIHLTKMDFDMSKLLEEVIEEHSDISPEHVITLLPCEGRVVNADREKIEQVIINLISNAVKYSEPKKPIEVSCQQEKTKLKLNIKDTGIGIEQTDIDKLFKPHSRIKTSKTENISGFGIGLYVSAEIIKQHGGDIGVNSQPGQGSTFWFTLPVHG</sequence>
<comment type="caution">
    <text evidence="9">The sequence shown here is derived from an EMBL/GenBank/DDBJ whole genome shotgun (WGS) entry which is preliminary data.</text>
</comment>
<dbReference type="Gene3D" id="3.30.450.20">
    <property type="entry name" value="PAS domain"/>
    <property type="match status" value="1"/>
</dbReference>
<keyword evidence="10" id="KW-1185">Reference proteome</keyword>
<dbReference type="Gene3D" id="1.10.287.130">
    <property type="match status" value="1"/>
</dbReference>
<dbReference type="PRINTS" id="PR00344">
    <property type="entry name" value="BCTRLSENSOR"/>
</dbReference>